<comment type="caution">
    <text evidence="2">The sequence shown here is derived from an EMBL/GenBank/DDBJ whole genome shotgun (WGS) entry which is preliminary data.</text>
</comment>
<dbReference type="InterPro" id="IPR035810">
    <property type="entry name" value="PEBP_euk"/>
</dbReference>
<protein>
    <submittedName>
        <fullName evidence="2">CEN-like protein 2</fullName>
    </submittedName>
</protein>
<dbReference type="SUPFAM" id="SSF49777">
    <property type="entry name" value="PEBP-like"/>
    <property type="match status" value="1"/>
</dbReference>
<organism evidence="2 3">
    <name type="scientific">Carex littledalei</name>
    <dbReference type="NCBI Taxonomy" id="544730"/>
    <lineage>
        <taxon>Eukaryota</taxon>
        <taxon>Viridiplantae</taxon>
        <taxon>Streptophyta</taxon>
        <taxon>Embryophyta</taxon>
        <taxon>Tracheophyta</taxon>
        <taxon>Spermatophyta</taxon>
        <taxon>Magnoliopsida</taxon>
        <taxon>Liliopsida</taxon>
        <taxon>Poales</taxon>
        <taxon>Cyperaceae</taxon>
        <taxon>Cyperoideae</taxon>
        <taxon>Cariceae</taxon>
        <taxon>Carex</taxon>
        <taxon>Carex subgen. Euthyceras</taxon>
    </lineage>
</organism>
<dbReference type="OrthoDB" id="2506647at2759"/>
<dbReference type="Gene3D" id="2.40.70.10">
    <property type="entry name" value="Acid Proteases"/>
    <property type="match status" value="1"/>
</dbReference>
<dbReference type="Proteomes" id="UP000623129">
    <property type="component" value="Unassembled WGS sequence"/>
</dbReference>
<evidence type="ECO:0000256" key="1">
    <source>
        <dbReference type="ARBA" id="ARBA00007091"/>
    </source>
</evidence>
<dbReference type="InterPro" id="IPR001858">
    <property type="entry name" value="Phosphatidylethanolamine-bd_CS"/>
</dbReference>
<dbReference type="Pfam" id="PF01161">
    <property type="entry name" value="PBP"/>
    <property type="match status" value="1"/>
</dbReference>
<comment type="similarity">
    <text evidence="1">Belongs to the phosphatidylethanolamine-binding protein family.</text>
</comment>
<dbReference type="Gene3D" id="3.90.280.10">
    <property type="entry name" value="PEBP-like"/>
    <property type="match status" value="1"/>
</dbReference>
<dbReference type="FunFam" id="3.90.280.10:FF:000001">
    <property type="entry name" value="Terminal flower 1"/>
    <property type="match status" value="1"/>
</dbReference>
<dbReference type="EMBL" id="SWLB01000026">
    <property type="protein sequence ID" value="KAF3321782.1"/>
    <property type="molecule type" value="Genomic_DNA"/>
</dbReference>
<name>A0A833QMY2_9POAL</name>
<dbReference type="PANTHER" id="PTHR11362">
    <property type="entry name" value="PHOSPHATIDYLETHANOLAMINE-BINDING PROTEIN"/>
    <property type="match status" value="1"/>
</dbReference>
<dbReference type="AlphaFoldDB" id="A0A833QMY2"/>
<evidence type="ECO:0000313" key="3">
    <source>
        <dbReference type="Proteomes" id="UP000623129"/>
    </source>
</evidence>
<gene>
    <name evidence="2" type="ORF">FCM35_KLT13998</name>
</gene>
<dbReference type="CDD" id="cd00866">
    <property type="entry name" value="PEBP_euk"/>
    <property type="match status" value="1"/>
</dbReference>
<dbReference type="PANTHER" id="PTHR11362:SF77">
    <property type="entry name" value="PUTATIVE, EXPRESSED-RELATED"/>
    <property type="match status" value="1"/>
</dbReference>
<accession>A0A833QMY2</accession>
<dbReference type="InterPro" id="IPR008914">
    <property type="entry name" value="PEBP"/>
</dbReference>
<reference evidence="2" key="1">
    <citation type="submission" date="2020-01" db="EMBL/GenBank/DDBJ databases">
        <title>Genome sequence of Kobresia littledalei, the first chromosome-level genome in the family Cyperaceae.</title>
        <authorList>
            <person name="Qu G."/>
        </authorList>
    </citation>
    <scope>NUCLEOTIDE SEQUENCE</scope>
    <source>
        <strain evidence="2">C.B.Clarke</strain>
        <tissue evidence="2">Leaf</tissue>
    </source>
</reference>
<dbReference type="InterPro" id="IPR036610">
    <property type="entry name" value="PEBP-like_sf"/>
</dbReference>
<keyword evidence="3" id="KW-1185">Reference proteome</keyword>
<dbReference type="InterPro" id="IPR021109">
    <property type="entry name" value="Peptidase_aspartic_dom_sf"/>
</dbReference>
<proteinExistence type="inferred from homology"/>
<dbReference type="PROSITE" id="PS01220">
    <property type="entry name" value="PBP"/>
    <property type="match status" value="1"/>
</dbReference>
<evidence type="ECO:0000313" key="2">
    <source>
        <dbReference type="EMBL" id="KAF3321782.1"/>
    </source>
</evidence>
<sequence>MSSRSSDPLVVGRVIGEVLDPFIPCVKMVVTYNSNKLVFNGHELYPSAVVNKPLVKVQGGDFRSFFTLVMTDPDVPGPSDPYLREHLHWIVTDIPGTTDTDFGKALLSYESPKPSIGIHRFVFVLFKQKKQKSVGPPLSRVHFNTRQFANDNDLGQPVAAVYFNAQRETAARKRYSVAGIKALNTIRVADTVKGKELTILIDTGSSHCFIHPKIVHRSLLVAKTQNRASIGTIAKVQRFVNDERCQGCCKEMN</sequence>